<dbReference type="HOGENOM" id="CLU_067902_3_1_1"/>
<dbReference type="Proteomes" id="UP000000707">
    <property type="component" value="Unassembled WGS sequence"/>
</dbReference>
<sequence>MVQIYKNEHIYPHDFKTVSLAYLNRYPNPYAKHVLSIDTLDTHVDNNGNLVITKLMVKTGPLPMFIKPFLGSNLNSWILEKTIINPQTKRLMTYSANIDHRKFIKVEEFLYYSEIDEYSTQLKSKVKFSSNLIGFKQRIEDWSKHRFASNIEKSRHGLTFVMNELKKQKVYWYEK</sequence>
<dbReference type="Pfam" id="PF04707">
    <property type="entry name" value="PRELI"/>
    <property type="match status" value="1"/>
</dbReference>
<dbReference type="GO" id="GO:0005758">
    <property type="term" value="C:mitochondrial intermembrane space"/>
    <property type="evidence" value="ECO:0007669"/>
    <property type="project" value="InterPro"/>
</dbReference>
<evidence type="ECO:0000313" key="2">
    <source>
        <dbReference type="EMBL" id="EGV61529.1"/>
    </source>
</evidence>
<dbReference type="RefSeq" id="XP_006687699.1">
    <property type="nucleotide sequence ID" value="XM_006687636.1"/>
</dbReference>
<dbReference type="eggNOG" id="KOG3337">
    <property type="taxonomic scope" value="Eukaryota"/>
</dbReference>
<dbReference type="AlphaFoldDB" id="G3BBA3"/>
<dbReference type="KEGG" id="cten:18247664"/>
<dbReference type="GeneID" id="18247664"/>
<dbReference type="PANTHER" id="PTHR11158">
    <property type="entry name" value="MSF1/PX19 RELATED"/>
    <property type="match status" value="1"/>
</dbReference>
<protein>
    <submittedName>
        <fullName evidence="2">MSF1-domain-containing protein</fullName>
    </submittedName>
</protein>
<name>G3BBA3_CANTC</name>
<dbReference type="EMBL" id="GL996527">
    <property type="protein sequence ID" value="EGV61529.1"/>
    <property type="molecule type" value="Genomic_DNA"/>
</dbReference>
<evidence type="ECO:0000259" key="1">
    <source>
        <dbReference type="PROSITE" id="PS50904"/>
    </source>
</evidence>
<dbReference type="InterPro" id="IPR006797">
    <property type="entry name" value="PRELI/MSF1_dom"/>
</dbReference>
<dbReference type="OrthoDB" id="341300at2759"/>
<accession>G3BBA3</accession>
<dbReference type="PROSITE" id="PS50904">
    <property type="entry name" value="PRELI_MSF1"/>
    <property type="match status" value="1"/>
</dbReference>
<keyword evidence="3" id="KW-1185">Reference proteome</keyword>
<reference evidence="2 3" key="1">
    <citation type="journal article" date="2011" name="Proc. Natl. Acad. Sci. U.S.A.">
        <title>Comparative genomics of xylose-fermenting fungi for enhanced biofuel production.</title>
        <authorList>
            <person name="Wohlbach D.J."/>
            <person name="Kuo A."/>
            <person name="Sato T.K."/>
            <person name="Potts K.M."/>
            <person name="Salamov A.A."/>
            <person name="LaButti K.M."/>
            <person name="Sun H."/>
            <person name="Clum A."/>
            <person name="Pangilinan J.L."/>
            <person name="Lindquist E.A."/>
            <person name="Lucas S."/>
            <person name="Lapidus A."/>
            <person name="Jin M."/>
            <person name="Gunawan C."/>
            <person name="Balan V."/>
            <person name="Dale B.E."/>
            <person name="Jeffries T.W."/>
            <person name="Zinkel R."/>
            <person name="Barry K.W."/>
            <person name="Grigoriev I.V."/>
            <person name="Gasch A.P."/>
        </authorList>
    </citation>
    <scope>NUCLEOTIDE SEQUENCE [LARGE SCALE GENOMIC DNA]</scope>
    <source>
        <strain evidence="3">ATCC 10573 / BCRC 21748 / CBS 615 / JCM 9827 / NBRC 10315 / NRRL Y-1498 / VKM Y-70</strain>
    </source>
</reference>
<dbReference type="STRING" id="590646.G3BBA3"/>
<feature type="domain" description="PRELI/MSF1" evidence="1">
    <location>
        <begin position="2"/>
        <end position="170"/>
    </location>
</feature>
<organism evidence="3">
    <name type="scientific">Candida tenuis (strain ATCC 10573 / BCRC 21748 / CBS 615 / JCM 9827 / NBRC 10315 / NRRL Y-1498 / VKM Y-70)</name>
    <name type="common">Yeast</name>
    <name type="synonym">Yamadazyma tenuis</name>
    <dbReference type="NCBI Taxonomy" id="590646"/>
    <lineage>
        <taxon>Eukaryota</taxon>
        <taxon>Fungi</taxon>
        <taxon>Dikarya</taxon>
        <taxon>Ascomycota</taxon>
        <taxon>Saccharomycotina</taxon>
        <taxon>Pichiomycetes</taxon>
        <taxon>Debaryomycetaceae</taxon>
        <taxon>Yamadazyma</taxon>
    </lineage>
</organism>
<dbReference type="InterPro" id="IPR037365">
    <property type="entry name" value="Slowmo/Ups"/>
</dbReference>
<proteinExistence type="predicted"/>
<gene>
    <name evidence="2" type="ORF">CANTEDRAFT_114998</name>
</gene>
<evidence type="ECO:0000313" key="3">
    <source>
        <dbReference type="Proteomes" id="UP000000707"/>
    </source>
</evidence>